<proteinExistence type="predicted"/>
<dbReference type="KEGG" id="opr:Ocepr_2375"/>
<keyword evidence="1" id="KW-0614">Plasmid</keyword>
<evidence type="ECO:0000313" key="2">
    <source>
        <dbReference type="Proteomes" id="UP000008722"/>
    </source>
</evidence>
<sequence>MIFPAANVAEARELVDAREAVYLGAVSSEAAHEVLLERGEDFALEGRPAPEDEVWVRGRTRDGRAYYARYIVR</sequence>
<dbReference type="GO" id="GO:0016853">
    <property type="term" value="F:isomerase activity"/>
    <property type="evidence" value="ECO:0007669"/>
    <property type="project" value="UniProtKB-KW"/>
</dbReference>
<gene>
    <name evidence="1" type="ordered locus">Ocepr_2375</name>
</gene>
<name>E4UAP4_OCEP5</name>
<geneLocation type="plasmid" evidence="1 2">
    <name>pOCEPR01</name>
</geneLocation>
<accession>E4UAP4</accession>
<protein>
    <submittedName>
        <fullName evidence="1">Xylose isomerase domain protein TIM barrel</fullName>
    </submittedName>
</protein>
<evidence type="ECO:0000313" key="1">
    <source>
        <dbReference type="EMBL" id="ADR37823.1"/>
    </source>
</evidence>
<dbReference type="Proteomes" id="UP000008722">
    <property type="component" value="Plasmid pOCEPR01"/>
</dbReference>
<keyword evidence="1" id="KW-0413">Isomerase</keyword>
<reference evidence="2" key="1">
    <citation type="submission" date="2010-11" db="EMBL/GenBank/DDBJ databases">
        <title>The complete sequence of plasmid of Oceanithermus profundus DSM 14977.</title>
        <authorList>
            <consortium name="US DOE Joint Genome Institute (JGI-PGF)"/>
            <person name="Lucas S."/>
            <person name="Copeland A."/>
            <person name="Lapidus A."/>
            <person name="Bruce D."/>
            <person name="Goodwin L."/>
            <person name="Pitluck S."/>
            <person name="Kyrpides N."/>
            <person name="Mavromatis K."/>
            <person name="Pagani I."/>
            <person name="Ivanova N."/>
            <person name="Zhang X."/>
            <person name="Brettin T."/>
            <person name="Detter J.C."/>
            <person name="Tapia R."/>
            <person name="Han C."/>
            <person name="Land M."/>
            <person name="Hauser L."/>
            <person name="Markowitz V."/>
            <person name="Cheng J.-F."/>
            <person name="Hugenholtz P."/>
            <person name="Woyke T."/>
            <person name="Wu D."/>
            <person name="Tindall B."/>
            <person name="Faehnrich R."/>
            <person name="Brambilla E."/>
            <person name="Klenk H.-P."/>
            <person name="Eisen J.A."/>
        </authorList>
    </citation>
    <scope>NUCLEOTIDE SEQUENCE [LARGE SCALE GENOMIC DNA]</scope>
    <source>
        <strain evidence="2">DSM 14977 / NBRC 100410 / VKM B-2274 / 506</strain>
        <plasmid evidence="2">Plasmid pOCEPR01</plasmid>
    </source>
</reference>
<organism evidence="1 2">
    <name type="scientific">Oceanithermus profundus (strain DSM 14977 / NBRC 100410 / VKM B-2274 / 506)</name>
    <dbReference type="NCBI Taxonomy" id="670487"/>
    <lineage>
        <taxon>Bacteria</taxon>
        <taxon>Thermotogati</taxon>
        <taxon>Deinococcota</taxon>
        <taxon>Deinococci</taxon>
        <taxon>Thermales</taxon>
        <taxon>Thermaceae</taxon>
        <taxon>Oceanithermus</taxon>
    </lineage>
</organism>
<dbReference type="EMBL" id="CP002362">
    <property type="protein sequence ID" value="ADR37823.1"/>
    <property type="molecule type" value="Genomic_DNA"/>
</dbReference>
<reference evidence="1 2" key="2">
    <citation type="journal article" date="2011" name="Stand. Genomic Sci.">
        <title>Complete genome sequence of Oceanithermus profundus type strain (506).</title>
        <authorList>
            <person name="Pati A."/>
            <person name="Zhang X."/>
            <person name="Lapidus A."/>
            <person name="Nolan M."/>
            <person name="Lucas S."/>
            <person name="Del Rio T.G."/>
            <person name="Tice H."/>
            <person name="Cheng J.F."/>
            <person name="Tapia R."/>
            <person name="Han C."/>
            <person name="Goodwin L."/>
            <person name="Pitluck S."/>
            <person name="Liolios K."/>
            <person name="Pagani I."/>
            <person name="Ivanova N."/>
            <person name="Mavromatis K."/>
            <person name="Chen A."/>
            <person name="Palaniappan K."/>
            <person name="Hauser L."/>
            <person name="Jeffries C.D."/>
            <person name="Brambilla E.M."/>
            <person name="Rohl A."/>
            <person name="Mwirichia R."/>
            <person name="Rohde M."/>
            <person name="Tindall B.J."/>
            <person name="Sikorski J."/>
            <person name="Wirth R."/>
            <person name="Goker M."/>
            <person name="Woyke T."/>
            <person name="Detter J.C."/>
            <person name="Bristow J."/>
            <person name="Eisen J.A."/>
            <person name="Markowitz V."/>
            <person name="Hugenholtz P."/>
            <person name="Kyrpides N.C."/>
            <person name="Klenk H.P."/>
            <person name="Land M."/>
        </authorList>
    </citation>
    <scope>NUCLEOTIDE SEQUENCE [LARGE SCALE GENOMIC DNA]</scope>
    <source>
        <strain evidence="2">DSM 14977 / NBRC 100410 / VKM B-2274 / 506</strain>
        <plasmid evidence="2">Plasmid pOCEPR01</plasmid>
    </source>
</reference>
<dbReference type="AlphaFoldDB" id="E4UAP4"/>
<dbReference type="HOGENOM" id="CLU_2701125_0_0_0"/>
<keyword evidence="2" id="KW-1185">Reference proteome</keyword>